<proteinExistence type="predicted"/>
<gene>
    <name evidence="1" type="ORF">POPTR_T179000</name>
</gene>
<protein>
    <submittedName>
        <fullName evidence="1">Uncharacterized protein</fullName>
    </submittedName>
</protein>
<sequence>MTFLNEHYGSQNNILYRSTLGFPIIFFPHPQESLEMLIKFRRLTHVTSLVPSSKNSSSVGFIPVRSSSRTTPKLYTSTFTVTFPVSKYSEEEHTWRY</sequence>
<dbReference type="InParanoid" id="A0A2K1R404"/>
<dbReference type="AlphaFoldDB" id="A0A2K1R404"/>
<accession>A0A2K1R404</accession>
<reference evidence="1" key="1">
    <citation type="journal article" date="2006" name="Science">
        <title>The genome of black cottonwood, Populus trichocarpa (Torr. &amp; Gray).</title>
        <authorList>
            <person name="Tuskan G.A."/>
            <person name="Difazio S."/>
            <person name="Jansson S."/>
            <person name="Bohlmann J."/>
            <person name="Grigoriev I."/>
            <person name="Hellsten U."/>
            <person name="Putnam N."/>
            <person name="Ralph S."/>
            <person name="Rombauts S."/>
            <person name="Salamov A."/>
            <person name="Schein J."/>
            <person name="Sterck L."/>
            <person name="Aerts A."/>
            <person name="Bhalerao R.R."/>
            <person name="Bhalerao R.P."/>
            <person name="Blaudez D."/>
            <person name="Boerjan W."/>
            <person name="Brun A."/>
            <person name="Brunner A."/>
            <person name="Busov V."/>
            <person name="Campbell M."/>
            <person name="Carlson J."/>
            <person name="Chalot M."/>
            <person name="Chapman J."/>
            <person name="Chen G.L."/>
            <person name="Cooper D."/>
            <person name="Coutinho P.M."/>
            <person name="Couturier J."/>
            <person name="Covert S."/>
            <person name="Cronk Q."/>
            <person name="Cunningham R."/>
            <person name="Davis J."/>
            <person name="Degroeve S."/>
            <person name="Dejardin A."/>
            <person name="Depamphilis C."/>
            <person name="Detter J."/>
            <person name="Dirks B."/>
            <person name="Dubchak I."/>
            <person name="Duplessis S."/>
            <person name="Ehlting J."/>
            <person name="Ellis B."/>
            <person name="Gendler K."/>
            <person name="Goodstein D."/>
            <person name="Gribskov M."/>
            <person name="Grimwood J."/>
            <person name="Groover A."/>
            <person name="Gunter L."/>
            <person name="Hamberger B."/>
            <person name="Heinze B."/>
            <person name="Helariutta Y."/>
            <person name="Henrissat B."/>
            <person name="Holligan D."/>
            <person name="Holt R."/>
            <person name="Huang W."/>
            <person name="Islam-Faridi N."/>
            <person name="Jones S."/>
            <person name="Jones-Rhoades M."/>
            <person name="Jorgensen R."/>
            <person name="Joshi C."/>
            <person name="Kangasjarvi J."/>
            <person name="Karlsson J."/>
            <person name="Kelleher C."/>
            <person name="Kirkpatrick R."/>
            <person name="Kirst M."/>
            <person name="Kohler A."/>
            <person name="Kalluri U."/>
            <person name="Larimer F."/>
            <person name="Leebens-Mack J."/>
            <person name="Leple J.C."/>
            <person name="Locascio P."/>
            <person name="Lou Y."/>
            <person name="Lucas S."/>
            <person name="Martin F."/>
            <person name="Montanini B."/>
            <person name="Napoli C."/>
            <person name="Nelson D.R."/>
            <person name="Nelson C."/>
            <person name="Nieminen K."/>
            <person name="Nilsson O."/>
            <person name="Pereda V."/>
            <person name="Peter G."/>
            <person name="Philippe R."/>
            <person name="Pilate G."/>
            <person name="Poliakov A."/>
            <person name="Razumovskaya J."/>
            <person name="Richardson P."/>
            <person name="Rinaldi C."/>
            <person name="Ritland K."/>
            <person name="Rouze P."/>
            <person name="Ryaboy D."/>
            <person name="Schmutz J."/>
            <person name="Schrader J."/>
            <person name="Segerman B."/>
            <person name="Shin H."/>
            <person name="Siddiqui A."/>
            <person name="Sterky F."/>
            <person name="Terry A."/>
            <person name="Tsai C.J."/>
            <person name="Uberbacher E."/>
            <person name="Unneberg P."/>
            <person name="Vahala J."/>
            <person name="Wall K."/>
            <person name="Wessler S."/>
            <person name="Yang G."/>
            <person name="Yin T."/>
            <person name="Douglas C."/>
            <person name="Marra M."/>
            <person name="Sandberg G."/>
            <person name="Van de Peer Y."/>
            <person name="Rokhsar D."/>
        </authorList>
    </citation>
    <scope>NUCLEOTIDE SEQUENCE [LARGE SCALE GENOMIC DNA]</scope>
    <source>
        <strain evidence="1">Nisqually-1</strain>
    </source>
</reference>
<dbReference type="EMBL" id="KZ624039">
    <property type="protein sequence ID" value="PNS22017.1"/>
    <property type="molecule type" value="Genomic_DNA"/>
</dbReference>
<reference evidence="1" key="2">
    <citation type="submission" date="2017-07" db="EMBL/GenBank/DDBJ databases">
        <title>WGS assembly of Populus trichocarpa.</title>
        <authorList>
            <person name="Tuskan G."/>
            <person name="Difazio S."/>
            <person name="Jansson S."/>
            <person name="Bohlmann J."/>
            <person name="Grigoriev I."/>
            <person name="Hellsten U."/>
            <person name="Putnam N."/>
            <person name="Ralph S."/>
            <person name="Rombauts S."/>
            <person name="Salamov A."/>
            <person name="Schein J."/>
            <person name="Sterck L."/>
            <person name="Aerts A."/>
            <person name="Bhalerao R."/>
            <person name="Bhalerao R."/>
            <person name="Blaudez D."/>
            <person name="Boerjan W."/>
            <person name="Brun A."/>
            <person name="Brunner A."/>
            <person name="Busov V."/>
            <person name="Campbell M."/>
            <person name="Carlson J."/>
            <person name="Chalot M."/>
            <person name="Chapman J."/>
            <person name="Chen G."/>
            <person name="Cooper D."/>
            <person name="Coutinho P."/>
            <person name="Couturier J."/>
            <person name="Covert S."/>
            <person name="Cronk Q."/>
            <person name="Cunningham R."/>
            <person name="Davis J."/>
            <person name="Degroeve S."/>
            <person name="Dejardin A."/>
            <person name="Depamphilis C."/>
            <person name="Detter J."/>
            <person name="Dirks B."/>
            <person name="Dubchak I."/>
            <person name="Duplessis S."/>
            <person name="Ehlting J."/>
            <person name="Ellis B."/>
            <person name="Gendler K."/>
            <person name="Goodstein D."/>
            <person name="Gribskov M."/>
            <person name="Grimwood J."/>
            <person name="Groover A."/>
            <person name="Gunter L."/>
            <person name="Hamberger B."/>
            <person name="Heinze B."/>
            <person name="Helariutta Y."/>
            <person name="Henrissat B."/>
            <person name="Holligan D."/>
            <person name="Holt R."/>
            <person name="Huang W."/>
            <person name="Islam-Faridi N."/>
            <person name="Jones S."/>
            <person name="Jones-Rhoades M."/>
            <person name="Jorgensen R."/>
            <person name="Joshi C."/>
            <person name="Kangasjarvi J."/>
            <person name="Karlsson J."/>
            <person name="Kelleher C."/>
            <person name="Kirkpatrick R."/>
            <person name="Kirst M."/>
            <person name="Kohler A."/>
            <person name="Kalluri U."/>
            <person name="Larimer F."/>
            <person name="Leebens-Mack J."/>
            <person name="Leple J."/>
            <person name="Locascio P."/>
            <person name="Lou Y."/>
            <person name="Lucas S."/>
            <person name="Martin F."/>
            <person name="Montanini B."/>
            <person name="Napoli C."/>
            <person name="Nelson D."/>
            <person name="Nelson C."/>
            <person name="Nieminen K."/>
            <person name="Nilsson O."/>
            <person name="Pereda V."/>
            <person name="Peter G."/>
            <person name="Philippe R."/>
            <person name="Pilate G."/>
            <person name="Poliakov A."/>
            <person name="Razumovskaya J."/>
            <person name="Richardson P."/>
            <person name="Rinaldi C."/>
            <person name="Ritland K."/>
            <person name="Rouze P."/>
            <person name="Ryaboy D."/>
            <person name="Schmutz J."/>
            <person name="Schrader J."/>
            <person name="Segerman B."/>
            <person name="Shin H."/>
            <person name="Siddiqui A."/>
            <person name="Sterky F."/>
            <person name="Terry A."/>
            <person name="Tsai C."/>
            <person name="Uberbacher E."/>
            <person name="Unneberg P."/>
            <person name="Vahala J."/>
            <person name="Wall K."/>
            <person name="Wessler S."/>
            <person name="Yang G."/>
            <person name="Yin T."/>
            <person name="Douglas C."/>
            <person name="Marra M."/>
            <person name="Sandberg G."/>
            <person name="Van De Peer Y."/>
            <person name="Rokhsar D."/>
        </authorList>
    </citation>
    <scope>NUCLEOTIDE SEQUENCE</scope>
    <source>
        <strain evidence="1">Nisqually-1</strain>
    </source>
</reference>
<evidence type="ECO:0000313" key="1">
    <source>
        <dbReference type="EMBL" id="PNS22017.1"/>
    </source>
</evidence>
<organism evidence="1">
    <name type="scientific">Populus trichocarpa</name>
    <name type="common">Western balsam poplar</name>
    <name type="synonym">Populus balsamifera subsp. trichocarpa</name>
    <dbReference type="NCBI Taxonomy" id="3694"/>
    <lineage>
        <taxon>Eukaryota</taxon>
        <taxon>Viridiplantae</taxon>
        <taxon>Streptophyta</taxon>
        <taxon>Embryophyta</taxon>
        <taxon>Tracheophyta</taxon>
        <taxon>Spermatophyta</taxon>
        <taxon>Magnoliopsida</taxon>
        <taxon>eudicotyledons</taxon>
        <taxon>Gunneridae</taxon>
        <taxon>Pentapetalae</taxon>
        <taxon>rosids</taxon>
        <taxon>fabids</taxon>
        <taxon>Malpighiales</taxon>
        <taxon>Salicaceae</taxon>
        <taxon>Saliceae</taxon>
        <taxon>Populus</taxon>
    </lineage>
</organism>
<name>A0A2K1R404_POPTR</name>